<dbReference type="AlphaFoldDB" id="A0A0C9ZTC0"/>
<accession>A0A0C9ZTC0</accession>
<dbReference type="Proteomes" id="UP000054485">
    <property type="component" value="Unassembled WGS sequence"/>
</dbReference>
<reference evidence="2" key="2">
    <citation type="submission" date="2015-01" db="EMBL/GenBank/DDBJ databases">
        <title>Evolutionary Origins and Diversification of the Mycorrhizal Mutualists.</title>
        <authorList>
            <consortium name="DOE Joint Genome Institute"/>
            <consortium name="Mycorrhizal Genomics Consortium"/>
            <person name="Kohler A."/>
            <person name="Kuo A."/>
            <person name="Nagy L.G."/>
            <person name="Floudas D."/>
            <person name="Copeland A."/>
            <person name="Barry K.W."/>
            <person name="Cichocki N."/>
            <person name="Veneault-Fourrey C."/>
            <person name="LaButti K."/>
            <person name="Lindquist E.A."/>
            <person name="Lipzen A."/>
            <person name="Lundell T."/>
            <person name="Morin E."/>
            <person name="Murat C."/>
            <person name="Riley R."/>
            <person name="Ohm R."/>
            <person name="Sun H."/>
            <person name="Tunlid A."/>
            <person name="Henrissat B."/>
            <person name="Grigoriev I.V."/>
            <person name="Hibbett D.S."/>
            <person name="Martin F."/>
        </authorList>
    </citation>
    <scope>NUCLEOTIDE SEQUENCE [LARGE SCALE GENOMIC DNA]</scope>
    <source>
        <strain evidence="2">UH-Slu-Lm8-n1</strain>
    </source>
</reference>
<dbReference type="HOGENOM" id="CLU_2307902_0_0_1"/>
<reference evidence="1 2" key="1">
    <citation type="submission" date="2014-04" db="EMBL/GenBank/DDBJ databases">
        <authorList>
            <consortium name="DOE Joint Genome Institute"/>
            <person name="Kuo A."/>
            <person name="Ruytinx J."/>
            <person name="Rineau F."/>
            <person name="Colpaert J."/>
            <person name="Kohler A."/>
            <person name="Nagy L.G."/>
            <person name="Floudas D."/>
            <person name="Copeland A."/>
            <person name="Barry K.W."/>
            <person name="Cichocki N."/>
            <person name="Veneault-Fourrey C."/>
            <person name="LaButti K."/>
            <person name="Lindquist E.A."/>
            <person name="Lipzen A."/>
            <person name="Lundell T."/>
            <person name="Morin E."/>
            <person name="Murat C."/>
            <person name="Sun H."/>
            <person name="Tunlid A."/>
            <person name="Henrissat B."/>
            <person name="Grigoriev I.V."/>
            <person name="Hibbett D.S."/>
            <person name="Martin F."/>
            <person name="Nordberg H.P."/>
            <person name="Cantor M.N."/>
            <person name="Hua S.X."/>
        </authorList>
    </citation>
    <scope>NUCLEOTIDE SEQUENCE [LARGE SCALE GENOMIC DNA]</scope>
    <source>
        <strain evidence="1 2">UH-Slu-Lm8-n1</strain>
    </source>
</reference>
<dbReference type="EMBL" id="KN835278">
    <property type="protein sequence ID" value="KIK41150.1"/>
    <property type="molecule type" value="Genomic_DNA"/>
</dbReference>
<sequence length="100" mass="10907">MYRHFLIYTALPTTAASIPASPTSSTTKIATLISPAPDLSPLLSPLLSPFLHPLLFLLSSPLLSSLPFSSLSCRSVLPLSMCHSHDSDHVRYLEDPYVLE</sequence>
<name>A0A0C9ZTC0_9AGAM</name>
<keyword evidence="2" id="KW-1185">Reference proteome</keyword>
<evidence type="ECO:0000313" key="1">
    <source>
        <dbReference type="EMBL" id="KIK41150.1"/>
    </source>
</evidence>
<organism evidence="1 2">
    <name type="scientific">Suillus luteus UH-Slu-Lm8-n1</name>
    <dbReference type="NCBI Taxonomy" id="930992"/>
    <lineage>
        <taxon>Eukaryota</taxon>
        <taxon>Fungi</taxon>
        <taxon>Dikarya</taxon>
        <taxon>Basidiomycota</taxon>
        <taxon>Agaricomycotina</taxon>
        <taxon>Agaricomycetes</taxon>
        <taxon>Agaricomycetidae</taxon>
        <taxon>Boletales</taxon>
        <taxon>Suillineae</taxon>
        <taxon>Suillaceae</taxon>
        <taxon>Suillus</taxon>
    </lineage>
</organism>
<protein>
    <submittedName>
        <fullName evidence="1">Uncharacterized protein</fullName>
    </submittedName>
</protein>
<proteinExistence type="predicted"/>
<gene>
    <name evidence="1" type="ORF">CY34DRAFT_13249</name>
</gene>
<dbReference type="InParanoid" id="A0A0C9ZTC0"/>
<evidence type="ECO:0000313" key="2">
    <source>
        <dbReference type="Proteomes" id="UP000054485"/>
    </source>
</evidence>